<proteinExistence type="predicted"/>
<dbReference type="AlphaFoldDB" id="A0A1M5Q479"/>
<dbReference type="EMBL" id="LT670818">
    <property type="protein sequence ID" value="SHH08914.1"/>
    <property type="molecule type" value="Genomic_DNA"/>
</dbReference>
<evidence type="ECO:0000313" key="1">
    <source>
        <dbReference type="EMBL" id="SHH08914.1"/>
    </source>
</evidence>
<name>A0A1M5Q479_9BRAD</name>
<dbReference type="Proteomes" id="UP000190675">
    <property type="component" value="Chromosome I"/>
</dbReference>
<sequence>MSQIRGILAGIAFRRIIRAGVQGPILLQNRGVPATGR</sequence>
<evidence type="ECO:0000313" key="2">
    <source>
        <dbReference type="Proteomes" id="UP000190675"/>
    </source>
</evidence>
<organism evidence="1 2">
    <name type="scientific">Bradyrhizobium erythrophlei</name>
    <dbReference type="NCBI Taxonomy" id="1437360"/>
    <lineage>
        <taxon>Bacteria</taxon>
        <taxon>Pseudomonadati</taxon>
        <taxon>Pseudomonadota</taxon>
        <taxon>Alphaproteobacteria</taxon>
        <taxon>Hyphomicrobiales</taxon>
        <taxon>Nitrobacteraceae</taxon>
        <taxon>Bradyrhizobium</taxon>
    </lineage>
</organism>
<accession>A0A1M5Q479</accession>
<protein>
    <submittedName>
        <fullName evidence="1">Uncharacterized protein</fullName>
    </submittedName>
</protein>
<reference evidence="1 2" key="1">
    <citation type="submission" date="2016-11" db="EMBL/GenBank/DDBJ databases">
        <authorList>
            <person name="Jaros S."/>
            <person name="Januszkiewicz K."/>
            <person name="Wedrychowicz H."/>
        </authorList>
    </citation>
    <scope>NUCLEOTIDE SEQUENCE [LARGE SCALE GENOMIC DNA]</scope>
    <source>
        <strain evidence="1 2">GAS242</strain>
    </source>
</reference>
<gene>
    <name evidence="1" type="ORF">SAMN05444169_5679</name>
</gene>